<name>A0A8S5N216_9CAUD</name>
<sequence length="40" mass="4684">MTIPEWPVEPRYGDAWKNLKQAMFEAAIYELAKELEENGD</sequence>
<dbReference type="EMBL" id="BK015040">
    <property type="protein sequence ID" value="DAD88399.1"/>
    <property type="molecule type" value="Genomic_DNA"/>
</dbReference>
<organism evidence="1">
    <name type="scientific">Siphoviridae sp. ctLfk13</name>
    <dbReference type="NCBI Taxonomy" id="2826251"/>
    <lineage>
        <taxon>Viruses</taxon>
        <taxon>Duplodnaviria</taxon>
        <taxon>Heunggongvirae</taxon>
        <taxon>Uroviricota</taxon>
        <taxon>Caudoviricetes</taxon>
    </lineage>
</organism>
<accession>A0A8S5N216</accession>
<evidence type="ECO:0000313" key="1">
    <source>
        <dbReference type="EMBL" id="DAD88399.1"/>
    </source>
</evidence>
<proteinExistence type="predicted"/>
<reference evidence="1" key="1">
    <citation type="journal article" date="2021" name="Proc. Natl. Acad. Sci. U.S.A.">
        <title>A Catalog of Tens of Thousands of Viruses from Human Metagenomes Reveals Hidden Associations with Chronic Diseases.</title>
        <authorList>
            <person name="Tisza M.J."/>
            <person name="Buck C.B."/>
        </authorList>
    </citation>
    <scope>NUCLEOTIDE SEQUENCE</scope>
    <source>
        <strain evidence="1">CtLfk13</strain>
    </source>
</reference>
<protein>
    <submittedName>
        <fullName evidence="1">Uncharacterized protein</fullName>
    </submittedName>
</protein>